<dbReference type="RefSeq" id="WP_344950971.1">
    <property type="nucleotide sequence ID" value="NZ_BAAAZR010000043.1"/>
</dbReference>
<feature type="signal peptide" evidence="1">
    <location>
        <begin position="1"/>
        <end position="19"/>
    </location>
</feature>
<sequence>MGRTLGIPAMALAAVLASAGLSGCASVPNRAVSVAATANVPYNLTDVLFSREMIMHYRQSITMARLVPGRGQDQYVKSLADKIIKEEAAQIDVMVGSLKAWEFAVPDANNPPKHQMPGMLSPAQLLLLKGRSGPAFDRLWLTTLARHTGYGVELAEKARDEGKDRGTVELARKIAATQKARVAEIVQHLS</sequence>
<accession>A0ABP7JAU7</accession>
<evidence type="ECO:0000256" key="1">
    <source>
        <dbReference type="SAM" id="SignalP"/>
    </source>
</evidence>
<dbReference type="InterPro" id="IPR005183">
    <property type="entry name" value="DUF305_CopM-like"/>
</dbReference>
<organism evidence="3 4">
    <name type="scientific">Sphaerisporangium flaviroseum</name>
    <dbReference type="NCBI Taxonomy" id="509199"/>
    <lineage>
        <taxon>Bacteria</taxon>
        <taxon>Bacillati</taxon>
        <taxon>Actinomycetota</taxon>
        <taxon>Actinomycetes</taxon>
        <taxon>Streptosporangiales</taxon>
        <taxon>Streptosporangiaceae</taxon>
        <taxon>Sphaerisporangium</taxon>
    </lineage>
</organism>
<dbReference type="EMBL" id="BAAAZR010000043">
    <property type="protein sequence ID" value="GAA3838912.1"/>
    <property type="molecule type" value="Genomic_DNA"/>
</dbReference>
<dbReference type="PROSITE" id="PS51257">
    <property type="entry name" value="PROKAR_LIPOPROTEIN"/>
    <property type="match status" value="1"/>
</dbReference>
<dbReference type="Proteomes" id="UP001500888">
    <property type="component" value="Unassembled WGS sequence"/>
</dbReference>
<dbReference type="PANTHER" id="PTHR36933:SF1">
    <property type="entry name" value="SLL0788 PROTEIN"/>
    <property type="match status" value="1"/>
</dbReference>
<name>A0ABP7JAU7_9ACTN</name>
<feature type="domain" description="DUF305" evidence="2">
    <location>
        <begin position="46"/>
        <end position="186"/>
    </location>
</feature>
<gene>
    <name evidence="3" type="ORF">GCM10022226_71460</name>
</gene>
<dbReference type="Pfam" id="PF03713">
    <property type="entry name" value="DUF305"/>
    <property type="match status" value="1"/>
</dbReference>
<dbReference type="Gene3D" id="1.20.1260.10">
    <property type="match status" value="1"/>
</dbReference>
<evidence type="ECO:0000313" key="4">
    <source>
        <dbReference type="Proteomes" id="UP001500888"/>
    </source>
</evidence>
<keyword evidence="1" id="KW-0732">Signal</keyword>
<protein>
    <submittedName>
        <fullName evidence="3">DUF305 domain-containing protein</fullName>
    </submittedName>
</protein>
<dbReference type="PANTHER" id="PTHR36933">
    <property type="entry name" value="SLL0788 PROTEIN"/>
    <property type="match status" value="1"/>
</dbReference>
<proteinExistence type="predicted"/>
<feature type="chain" id="PRO_5045479161" evidence="1">
    <location>
        <begin position="20"/>
        <end position="190"/>
    </location>
</feature>
<dbReference type="InterPro" id="IPR012347">
    <property type="entry name" value="Ferritin-like"/>
</dbReference>
<evidence type="ECO:0000259" key="2">
    <source>
        <dbReference type="Pfam" id="PF03713"/>
    </source>
</evidence>
<evidence type="ECO:0000313" key="3">
    <source>
        <dbReference type="EMBL" id="GAA3838912.1"/>
    </source>
</evidence>
<reference evidence="4" key="1">
    <citation type="journal article" date="2019" name="Int. J. Syst. Evol. Microbiol.">
        <title>The Global Catalogue of Microorganisms (GCM) 10K type strain sequencing project: providing services to taxonomists for standard genome sequencing and annotation.</title>
        <authorList>
            <consortium name="The Broad Institute Genomics Platform"/>
            <consortium name="The Broad Institute Genome Sequencing Center for Infectious Disease"/>
            <person name="Wu L."/>
            <person name="Ma J."/>
        </authorList>
    </citation>
    <scope>NUCLEOTIDE SEQUENCE [LARGE SCALE GENOMIC DNA]</scope>
    <source>
        <strain evidence="4">JCM 16908</strain>
    </source>
</reference>
<comment type="caution">
    <text evidence="3">The sequence shown here is derived from an EMBL/GenBank/DDBJ whole genome shotgun (WGS) entry which is preliminary data.</text>
</comment>
<keyword evidence="4" id="KW-1185">Reference proteome</keyword>